<evidence type="ECO:0008006" key="3">
    <source>
        <dbReference type="Google" id="ProtNLM"/>
    </source>
</evidence>
<dbReference type="OrthoDB" id="796110at2"/>
<comment type="caution">
    <text evidence="1">The sequence shown here is derived from an EMBL/GenBank/DDBJ whole genome shotgun (WGS) entry which is preliminary data.</text>
</comment>
<reference evidence="1 2" key="1">
    <citation type="submission" date="2016-07" db="EMBL/GenBank/DDBJ databases">
        <title>Genomic analysis of zinc-resistant bacterium Mucilaginibacter pedocola TBZ30.</title>
        <authorList>
            <person name="Huang J."/>
            <person name="Tang J."/>
        </authorList>
    </citation>
    <scope>NUCLEOTIDE SEQUENCE [LARGE SCALE GENOMIC DNA]</scope>
    <source>
        <strain evidence="1 2">TBZ30</strain>
    </source>
</reference>
<proteinExistence type="predicted"/>
<dbReference type="EMBL" id="MBTF01000023">
    <property type="protein sequence ID" value="OOQ58484.1"/>
    <property type="molecule type" value="Genomic_DNA"/>
</dbReference>
<dbReference type="PROSITE" id="PS51257">
    <property type="entry name" value="PROKAR_LIPOPROTEIN"/>
    <property type="match status" value="1"/>
</dbReference>
<accession>A0A1S9PBX0</accession>
<protein>
    <recommendedName>
        <fullName evidence="3">Lipocalin-like domain-containing protein</fullName>
    </recommendedName>
</protein>
<evidence type="ECO:0000313" key="2">
    <source>
        <dbReference type="Proteomes" id="UP000189739"/>
    </source>
</evidence>
<name>A0A1S9PBX0_9SPHI</name>
<dbReference type="AlphaFoldDB" id="A0A1S9PBX0"/>
<sequence length="144" mass="16369">MKNLIIALICIATFAGCKKDKQADTTITANTILGKWDLTAYTNKLYRNDVFVQDIPLEYFNYQFEFLPNGKVLYYEGHITSDGEYSITRDGDKYIFFSGIQGRHGALDNGYGVIKMLSKTSIQLTFENVVGSQKYVFTETLVKM</sequence>
<dbReference type="Proteomes" id="UP000189739">
    <property type="component" value="Unassembled WGS sequence"/>
</dbReference>
<dbReference type="RefSeq" id="WP_078349182.1">
    <property type="nucleotide sequence ID" value="NZ_MBTF01000023.1"/>
</dbReference>
<gene>
    <name evidence="1" type="ORF">BC343_07385</name>
</gene>
<keyword evidence="2" id="KW-1185">Reference proteome</keyword>
<evidence type="ECO:0000313" key="1">
    <source>
        <dbReference type="EMBL" id="OOQ58484.1"/>
    </source>
</evidence>
<organism evidence="1 2">
    <name type="scientific">Mucilaginibacter pedocola</name>
    <dbReference type="NCBI Taxonomy" id="1792845"/>
    <lineage>
        <taxon>Bacteria</taxon>
        <taxon>Pseudomonadati</taxon>
        <taxon>Bacteroidota</taxon>
        <taxon>Sphingobacteriia</taxon>
        <taxon>Sphingobacteriales</taxon>
        <taxon>Sphingobacteriaceae</taxon>
        <taxon>Mucilaginibacter</taxon>
    </lineage>
</organism>